<sequence>MAEAPADLALDNSACPRCGGGFHCGVQDGHCACFDLRLTAEMQAQLARDFPGQCLCLRCLATLAASESLAGPTEKK</sequence>
<accession>A0ABR6GVZ1</accession>
<protein>
    <recommendedName>
        <fullName evidence="3">Cysteine-rich CWC family protein</fullName>
    </recommendedName>
</protein>
<keyword evidence="2" id="KW-1185">Reference proteome</keyword>
<evidence type="ECO:0000313" key="1">
    <source>
        <dbReference type="EMBL" id="MBB3195404.1"/>
    </source>
</evidence>
<comment type="caution">
    <text evidence="1">The sequence shown here is derived from an EMBL/GenBank/DDBJ whole genome shotgun (WGS) entry which is preliminary data.</text>
</comment>
<reference evidence="1 2" key="1">
    <citation type="submission" date="2020-08" db="EMBL/GenBank/DDBJ databases">
        <title>Genomic Encyclopedia of Type Strains, Phase III (KMG-III): the genomes of soil and plant-associated and newly described type strains.</title>
        <authorList>
            <person name="Whitman W."/>
        </authorList>
    </citation>
    <scope>NUCLEOTIDE SEQUENCE [LARGE SCALE GENOMIC DNA]</scope>
    <source>
        <strain evidence="1 2">CECT 7247</strain>
    </source>
</reference>
<organism evidence="1 2">
    <name type="scientific">Roseateles terrae</name>
    <dbReference type="NCBI Taxonomy" id="431060"/>
    <lineage>
        <taxon>Bacteria</taxon>
        <taxon>Pseudomonadati</taxon>
        <taxon>Pseudomonadota</taxon>
        <taxon>Betaproteobacteria</taxon>
        <taxon>Burkholderiales</taxon>
        <taxon>Sphaerotilaceae</taxon>
        <taxon>Roseateles</taxon>
    </lineage>
</organism>
<dbReference type="RefSeq" id="WP_246410058.1">
    <property type="nucleotide sequence ID" value="NZ_JACHXO010000004.1"/>
</dbReference>
<proteinExistence type="predicted"/>
<dbReference type="Pfam" id="PF14375">
    <property type="entry name" value="Cys_rich_CWC"/>
    <property type="match status" value="1"/>
</dbReference>
<dbReference type="EMBL" id="JACHXO010000004">
    <property type="protein sequence ID" value="MBB3195404.1"/>
    <property type="molecule type" value="Genomic_DNA"/>
</dbReference>
<dbReference type="Proteomes" id="UP000574369">
    <property type="component" value="Unassembled WGS sequence"/>
</dbReference>
<name>A0ABR6GVZ1_9BURK</name>
<evidence type="ECO:0000313" key="2">
    <source>
        <dbReference type="Proteomes" id="UP000574369"/>
    </source>
</evidence>
<dbReference type="InterPro" id="IPR032720">
    <property type="entry name" value="Cys_rich_CWC"/>
</dbReference>
<evidence type="ECO:0008006" key="3">
    <source>
        <dbReference type="Google" id="ProtNLM"/>
    </source>
</evidence>
<gene>
    <name evidence="1" type="ORF">FHS28_002807</name>
</gene>